<evidence type="ECO:0000313" key="8">
    <source>
        <dbReference type="Proteomes" id="UP001341840"/>
    </source>
</evidence>
<dbReference type="PROSITE" id="PS50404">
    <property type="entry name" value="GST_NTER"/>
    <property type="match status" value="1"/>
</dbReference>
<dbReference type="InterPro" id="IPR036249">
    <property type="entry name" value="Thioredoxin-like_sf"/>
</dbReference>
<gene>
    <name evidence="7" type="ORF">PIB30_019231</name>
</gene>
<evidence type="ECO:0000259" key="5">
    <source>
        <dbReference type="PROSITE" id="PS50404"/>
    </source>
</evidence>
<reference evidence="7 8" key="1">
    <citation type="journal article" date="2023" name="Plants (Basel)">
        <title>Bridging the Gap: Combining Genomics and Transcriptomics Approaches to Understand Stylosanthes scabra, an Orphan Legume from the Brazilian Caatinga.</title>
        <authorList>
            <person name="Ferreira-Neto J.R.C."/>
            <person name="da Silva M.D."/>
            <person name="Binneck E."/>
            <person name="de Melo N.F."/>
            <person name="da Silva R.H."/>
            <person name="de Melo A.L.T.M."/>
            <person name="Pandolfi V."/>
            <person name="Bustamante F.O."/>
            <person name="Brasileiro-Vidal A.C."/>
            <person name="Benko-Iseppon A.M."/>
        </authorList>
    </citation>
    <scope>NUCLEOTIDE SEQUENCE [LARGE SCALE GENOMIC DNA]</scope>
    <source>
        <tissue evidence="7">Leaves</tissue>
    </source>
</reference>
<dbReference type="PANTHER" id="PTHR11260:SF614">
    <property type="entry name" value="GLUTATHIONE S-TRANSFERASE"/>
    <property type="match status" value="1"/>
</dbReference>
<dbReference type="InterPro" id="IPR045074">
    <property type="entry name" value="GST_C_Tau"/>
</dbReference>
<evidence type="ECO:0000256" key="2">
    <source>
        <dbReference type="ARBA" id="ARBA00022679"/>
    </source>
</evidence>
<name>A0ABU6R8G1_9FABA</name>
<dbReference type="InterPro" id="IPR004045">
    <property type="entry name" value="Glutathione_S-Trfase_N"/>
</dbReference>
<comment type="similarity">
    <text evidence="4">Belongs to the GST superfamily.</text>
</comment>
<dbReference type="SFLD" id="SFLDG01152">
    <property type="entry name" value="Main.3:_Omega-_and_Tau-like"/>
    <property type="match status" value="1"/>
</dbReference>
<dbReference type="PROSITE" id="PS50405">
    <property type="entry name" value="GST_CTER"/>
    <property type="match status" value="1"/>
</dbReference>
<accession>A0ABU6R8G1</accession>
<sequence>MGEVKLIATHESFPCARIEWCLKIKGVEYEYLKEDLSNKSDLLIQSNPVHKKVPVLIHNGKPIAESLVILEYIDETWKDNSNHLLLPQDPYDRALARFWARFIDEKCVMSVWEACVAQQGEEKEKAVAAALETLSLVENQIKGNKFFGGEKIGYLDIVAGWLSYWLSVLEELGEIELVNAERFPFLHEWGNNFINTSPIKDCIPPREDVLAYFSFGINYVRSMSANKSS</sequence>
<keyword evidence="8" id="KW-1185">Reference proteome</keyword>
<dbReference type="Pfam" id="PF00043">
    <property type="entry name" value="GST_C"/>
    <property type="match status" value="1"/>
</dbReference>
<protein>
    <recommendedName>
        <fullName evidence="1">glutathione transferase</fullName>
        <ecNumber evidence="1">2.5.1.18</ecNumber>
    </recommendedName>
</protein>
<organism evidence="7 8">
    <name type="scientific">Stylosanthes scabra</name>
    <dbReference type="NCBI Taxonomy" id="79078"/>
    <lineage>
        <taxon>Eukaryota</taxon>
        <taxon>Viridiplantae</taxon>
        <taxon>Streptophyta</taxon>
        <taxon>Embryophyta</taxon>
        <taxon>Tracheophyta</taxon>
        <taxon>Spermatophyta</taxon>
        <taxon>Magnoliopsida</taxon>
        <taxon>eudicotyledons</taxon>
        <taxon>Gunneridae</taxon>
        <taxon>Pentapetalae</taxon>
        <taxon>rosids</taxon>
        <taxon>fabids</taxon>
        <taxon>Fabales</taxon>
        <taxon>Fabaceae</taxon>
        <taxon>Papilionoideae</taxon>
        <taxon>50 kb inversion clade</taxon>
        <taxon>dalbergioids sensu lato</taxon>
        <taxon>Dalbergieae</taxon>
        <taxon>Pterocarpus clade</taxon>
        <taxon>Stylosanthes</taxon>
    </lineage>
</organism>
<evidence type="ECO:0000259" key="6">
    <source>
        <dbReference type="PROSITE" id="PS50405"/>
    </source>
</evidence>
<evidence type="ECO:0000256" key="1">
    <source>
        <dbReference type="ARBA" id="ARBA00012452"/>
    </source>
</evidence>
<feature type="domain" description="GST N-terminal" evidence="5">
    <location>
        <begin position="2"/>
        <end position="81"/>
    </location>
</feature>
<dbReference type="SUPFAM" id="SSF52833">
    <property type="entry name" value="Thioredoxin-like"/>
    <property type="match status" value="1"/>
</dbReference>
<dbReference type="SFLD" id="SFLDG00358">
    <property type="entry name" value="Main_(cytGST)"/>
    <property type="match status" value="1"/>
</dbReference>
<dbReference type="InterPro" id="IPR045073">
    <property type="entry name" value="Omega/Tau-like"/>
</dbReference>
<comment type="caution">
    <text evidence="7">The sequence shown here is derived from an EMBL/GenBank/DDBJ whole genome shotgun (WGS) entry which is preliminary data.</text>
</comment>
<dbReference type="SFLD" id="SFLDS00019">
    <property type="entry name" value="Glutathione_Transferase_(cytos"/>
    <property type="match status" value="1"/>
</dbReference>
<keyword evidence="2" id="KW-0808">Transferase</keyword>
<dbReference type="InterPro" id="IPR036282">
    <property type="entry name" value="Glutathione-S-Trfase_C_sf"/>
</dbReference>
<evidence type="ECO:0000313" key="7">
    <source>
        <dbReference type="EMBL" id="MED6120248.1"/>
    </source>
</evidence>
<dbReference type="Gene3D" id="1.20.1050.10">
    <property type="match status" value="1"/>
</dbReference>
<dbReference type="InterPro" id="IPR040079">
    <property type="entry name" value="Glutathione_S-Trfase"/>
</dbReference>
<dbReference type="SUPFAM" id="SSF47616">
    <property type="entry name" value="GST C-terminal domain-like"/>
    <property type="match status" value="1"/>
</dbReference>
<dbReference type="Gene3D" id="3.40.30.10">
    <property type="entry name" value="Glutaredoxin"/>
    <property type="match status" value="1"/>
</dbReference>
<feature type="domain" description="GST C-terminal" evidence="6">
    <location>
        <begin position="89"/>
        <end position="212"/>
    </location>
</feature>
<dbReference type="Pfam" id="PF02798">
    <property type="entry name" value="GST_N"/>
    <property type="match status" value="1"/>
</dbReference>
<proteinExistence type="inferred from homology"/>
<evidence type="ECO:0000256" key="3">
    <source>
        <dbReference type="ARBA" id="ARBA00047960"/>
    </source>
</evidence>
<dbReference type="Proteomes" id="UP001341840">
    <property type="component" value="Unassembled WGS sequence"/>
</dbReference>
<dbReference type="InterPro" id="IPR004046">
    <property type="entry name" value="GST_C"/>
</dbReference>
<dbReference type="InterPro" id="IPR010987">
    <property type="entry name" value="Glutathione-S-Trfase_C-like"/>
</dbReference>
<dbReference type="CDD" id="cd03185">
    <property type="entry name" value="GST_C_Tau"/>
    <property type="match status" value="1"/>
</dbReference>
<dbReference type="PANTHER" id="PTHR11260">
    <property type="entry name" value="GLUTATHIONE S-TRANSFERASE, GST, SUPERFAMILY, GST DOMAIN CONTAINING"/>
    <property type="match status" value="1"/>
</dbReference>
<dbReference type="EC" id="2.5.1.18" evidence="1"/>
<dbReference type="EMBL" id="JASCZI010030267">
    <property type="protein sequence ID" value="MED6120248.1"/>
    <property type="molecule type" value="Genomic_DNA"/>
</dbReference>
<dbReference type="CDD" id="cd03058">
    <property type="entry name" value="GST_N_Tau"/>
    <property type="match status" value="1"/>
</dbReference>
<evidence type="ECO:0000256" key="4">
    <source>
        <dbReference type="RuleBase" id="RU003494"/>
    </source>
</evidence>
<comment type="catalytic activity">
    <reaction evidence="3">
        <text>RX + glutathione = an S-substituted glutathione + a halide anion + H(+)</text>
        <dbReference type="Rhea" id="RHEA:16437"/>
        <dbReference type="ChEBI" id="CHEBI:15378"/>
        <dbReference type="ChEBI" id="CHEBI:16042"/>
        <dbReference type="ChEBI" id="CHEBI:17792"/>
        <dbReference type="ChEBI" id="CHEBI:57925"/>
        <dbReference type="ChEBI" id="CHEBI:90779"/>
        <dbReference type="EC" id="2.5.1.18"/>
    </reaction>
</comment>